<protein>
    <submittedName>
        <fullName evidence="3">LOW QUALITY PROTEIN: A-kinase anchor protein 17B-like</fullName>
    </submittedName>
</protein>
<dbReference type="AlphaFoldDB" id="A0A8J1LMI8"/>
<proteinExistence type="predicted"/>
<name>A0A8J1LMI8_XENLA</name>
<keyword evidence="2" id="KW-1185">Reference proteome</keyword>
<feature type="compositionally biased region" description="Basic and acidic residues" evidence="1">
    <location>
        <begin position="609"/>
        <end position="645"/>
    </location>
</feature>
<evidence type="ECO:0000256" key="1">
    <source>
        <dbReference type="SAM" id="MobiDB-lite"/>
    </source>
</evidence>
<organism evidence="2 3">
    <name type="scientific">Xenopus laevis</name>
    <name type="common">African clawed frog</name>
    <dbReference type="NCBI Taxonomy" id="8355"/>
    <lineage>
        <taxon>Eukaryota</taxon>
        <taxon>Metazoa</taxon>
        <taxon>Chordata</taxon>
        <taxon>Craniata</taxon>
        <taxon>Vertebrata</taxon>
        <taxon>Euteleostomi</taxon>
        <taxon>Amphibia</taxon>
        <taxon>Batrachia</taxon>
        <taxon>Anura</taxon>
        <taxon>Pipoidea</taxon>
        <taxon>Pipidae</taxon>
        <taxon>Xenopodinae</taxon>
        <taxon>Xenopus</taxon>
        <taxon>Xenopus</taxon>
    </lineage>
</organism>
<feature type="region of interest" description="Disordered" evidence="1">
    <location>
        <begin position="283"/>
        <end position="307"/>
    </location>
</feature>
<reference evidence="3" key="1">
    <citation type="submission" date="2025-08" db="UniProtKB">
        <authorList>
            <consortium name="RefSeq"/>
        </authorList>
    </citation>
    <scope>IDENTIFICATION</scope>
    <source>
        <strain evidence="3">J_2021</strain>
        <tissue evidence="3">Erythrocytes</tissue>
    </source>
</reference>
<dbReference type="GeneID" id="108700659"/>
<feature type="compositionally biased region" description="Basic and acidic residues" evidence="1">
    <location>
        <begin position="283"/>
        <end position="295"/>
    </location>
</feature>
<feature type="region of interest" description="Disordered" evidence="1">
    <location>
        <begin position="408"/>
        <end position="433"/>
    </location>
</feature>
<dbReference type="PANTHER" id="PTHR12484:SF1">
    <property type="entry name" value="A-KINASE ANCHOR PROTEIN 17B"/>
    <property type="match status" value="1"/>
</dbReference>
<gene>
    <name evidence="3" type="primary">LOC108700659</name>
</gene>
<dbReference type="OrthoDB" id="1918237at2759"/>
<dbReference type="Pfam" id="PF25015">
    <property type="entry name" value="RBD_AKAP-17A"/>
    <property type="match status" value="1"/>
</dbReference>
<sequence>MAVITVHDKSEAVELCNTHRLFLKPKSKLLITVILPEERDCSRPIPNREILEQLKNLVDPEQFSSLKVLRNAKEYVRFEGEADTKILAQVLLEKLNGTKLQINCGEEPLSIDVMEVSLDLPTDEELQIFMPKPEGNSENHDSENNMIPPAICLEGLPCKWFSVGSMSTEKPSEDVLRSAFEKYGKLSHLDIPMLDPYREEVVGNYNLSLGGLQTFEAFLQYKDIPSSINAIQALCGMKLMYSSEDGKCLACDIKVTIDTTKHFSKEAISKRNIERLQLQELEQQRKEEKEEEAERKRKAKERKLRARKRRARLKRKLQKQKEQEKNTQEKDICFEDVENTEEWEERKLLLAQRRVESMNLLSLLLDQINNLVEENKLNEERMECDFTEDSSDSTISTYSQLSKSLSNGNLKKIESRQQETESEDHFREMPPHQKPYFPFEREYTHQVIRKTFTSACKSNLDFEFQPATFKEEEDEAESIKSNYSEQEHLKRLQSQDTSSVGYCRKIKVYETEEFINYLLNYYDYPEYARLFFETKDTESKVLGSRVVYYNGDTVQIEVRNIHCNFPEIKTELCHKMDNTEHSKSKVTAAIQKSESSTEALFFKEFPKETDNHLAKDEPKPSLETARSHCAKDHEEPFAKEWKNEESASSSESSDELKDVLEQINSTSEYFSEEKSESATKVNNTRKISKRQRNMTCLKKAKSCCHCEQNKICHHEDILGHLLHSYSVCRQIKKHKKCHPTQACHKAKAHLHCDSETSDTDTDKQVCVAKKRKKVKKNPISCTVVDRNQSKGKGFNAYRLAGVNDSLQKDSYMWQDEIPNKLCCYGEHHKKGRKISIPQQYYSPEYKTEERSWHSDESPSWSSSSPDHPSVSTLQSDICSKGSFNDSLEWEHNFYCGEELGKNKYKI</sequence>
<dbReference type="CDD" id="cd12264">
    <property type="entry name" value="RRM_AKAP17A"/>
    <property type="match status" value="1"/>
</dbReference>
<dbReference type="PANTHER" id="PTHR12484">
    <property type="entry name" value="B-LYMPHOCYTE ANTIGEN-RELATED"/>
    <property type="match status" value="1"/>
</dbReference>
<dbReference type="Proteomes" id="UP000186698">
    <property type="component" value="Chromosome 8S"/>
</dbReference>
<accession>A0A8J1LMI8</accession>
<evidence type="ECO:0000313" key="2">
    <source>
        <dbReference type="Proteomes" id="UP000186698"/>
    </source>
</evidence>
<feature type="region of interest" description="Disordered" evidence="1">
    <location>
        <begin position="852"/>
        <end position="873"/>
    </location>
</feature>
<feature type="compositionally biased region" description="Low complexity" evidence="1">
    <location>
        <begin position="857"/>
        <end position="871"/>
    </location>
</feature>
<evidence type="ECO:0000313" key="3">
    <source>
        <dbReference type="RefSeq" id="XP_041430793.1"/>
    </source>
</evidence>
<feature type="region of interest" description="Disordered" evidence="1">
    <location>
        <begin position="609"/>
        <end position="658"/>
    </location>
</feature>
<dbReference type="InterPro" id="IPR056852">
    <property type="entry name" value="AK17A/B"/>
</dbReference>
<feature type="compositionally biased region" description="Basic residues" evidence="1">
    <location>
        <begin position="296"/>
        <end position="307"/>
    </location>
</feature>
<feature type="region of interest" description="Disordered" evidence="1">
    <location>
        <begin position="667"/>
        <end position="686"/>
    </location>
</feature>
<feature type="compositionally biased region" description="Basic and acidic residues" evidence="1">
    <location>
        <begin position="411"/>
        <end position="431"/>
    </location>
</feature>
<dbReference type="KEGG" id="xla:108700659"/>
<dbReference type="RefSeq" id="XP_041430793.1">
    <property type="nucleotide sequence ID" value="XM_041574859.1"/>
</dbReference>